<feature type="region of interest" description="Disordered" evidence="5">
    <location>
        <begin position="1"/>
        <end position="28"/>
    </location>
</feature>
<dbReference type="InterPro" id="IPR052185">
    <property type="entry name" value="IPC_Synthase-Related"/>
</dbReference>
<dbReference type="AlphaFoldDB" id="A0A077LXF5"/>
<dbReference type="Proteomes" id="UP000035721">
    <property type="component" value="Unassembled WGS sequence"/>
</dbReference>
<organism evidence="8 9">
    <name type="scientific">Nostocoides japonicum T1-X7</name>
    <dbReference type="NCBI Taxonomy" id="1194083"/>
    <lineage>
        <taxon>Bacteria</taxon>
        <taxon>Bacillati</taxon>
        <taxon>Actinomycetota</taxon>
        <taxon>Actinomycetes</taxon>
        <taxon>Micrococcales</taxon>
        <taxon>Intrasporangiaceae</taxon>
        <taxon>Nostocoides</taxon>
    </lineage>
</organism>
<evidence type="ECO:0000256" key="6">
    <source>
        <dbReference type="SAM" id="Phobius"/>
    </source>
</evidence>
<keyword evidence="4 6" id="KW-0472">Membrane</keyword>
<evidence type="ECO:0000313" key="9">
    <source>
        <dbReference type="Proteomes" id="UP000035721"/>
    </source>
</evidence>
<name>A0A077LXF5_9MICO</name>
<dbReference type="Pfam" id="PF14378">
    <property type="entry name" value="PAP2_3"/>
    <property type="match status" value="1"/>
</dbReference>
<gene>
    <name evidence="8" type="ORF">BN12_1350016</name>
</gene>
<keyword evidence="3 6" id="KW-1133">Transmembrane helix</keyword>
<sequence length="220" mass="23968">MAGSGPGEWRRHRAEVSAPPDRRSLPAGARWRRPGAELAGLIIGAALFSWLHDRAGTNVAAATANADTLQSAEHALHVDLEPAADHWLAGHPVLVSAAVLSYRLYYLPLAAVLLWLLFRHPETYRVVRRTLMVMAPLALLVFWLVPLSPPRFALPGIVDLVARHDLFGSTASVDLATGRTTSRRCRACTWGGPHCAPTGRGWRSATAIRDSPRWPGCFPP</sequence>
<evidence type="ECO:0000256" key="1">
    <source>
        <dbReference type="ARBA" id="ARBA00004141"/>
    </source>
</evidence>
<evidence type="ECO:0000256" key="2">
    <source>
        <dbReference type="ARBA" id="ARBA00022692"/>
    </source>
</evidence>
<evidence type="ECO:0000313" key="8">
    <source>
        <dbReference type="EMBL" id="CCH76605.1"/>
    </source>
</evidence>
<dbReference type="GO" id="GO:0016020">
    <property type="term" value="C:membrane"/>
    <property type="evidence" value="ECO:0007669"/>
    <property type="project" value="UniProtKB-SubCell"/>
</dbReference>
<evidence type="ECO:0000256" key="3">
    <source>
        <dbReference type="ARBA" id="ARBA00022989"/>
    </source>
</evidence>
<evidence type="ECO:0000256" key="4">
    <source>
        <dbReference type="ARBA" id="ARBA00023136"/>
    </source>
</evidence>
<feature type="transmembrane region" description="Helical" evidence="6">
    <location>
        <begin position="93"/>
        <end position="118"/>
    </location>
</feature>
<evidence type="ECO:0000256" key="5">
    <source>
        <dbReference type="SAM" id="MobiDB-lite"/>
    </source>
</evidence>
<evidence type="ECO:0000259" key="7">
    <source>
        <dbReference type="Pfam" id="PF14378"/>
    </source>
</evidence>
<dbReference type="OrthoDB" id="5241565at2"/>
<accession>A0A077LXF5</accession>
<dbReference type="STRING" id="1194083.BN12_1350016"/>
<keyword evidence="2 6" id="KW-0812">Transmembrane</keyword>
<dbReference type="PANTHER" id="PTHR31310:SF7">
    <property type="entry name" value="PA-PHOSPHATASE RELATED-FAMILY PROTEIN DDB_G0268928"/>
    <property type="match status" value="1"/>
</dbReference>
<comment type="caution">
    <text evidence="8">The sequence shown here is derived from an EMBL/GenBank/DDBJ whole genome shotgun (WGS) entry which is preliminary data.</text>
</comment>
<reference evidence="8 9" key="1">
    <citation type="journal article" date="2013" name="ISME J.">
        <title>A metabolic model for members of the genus Tetrasphaera involved in enhanced biological phosphorus removal.</title>
        <authorList>
            <person name="Kristiansen R."/>
            <person name="Nguyen H.T.T."/>
            <person name="Saunders A.M."/>
            <person name="Nielsen J.L."/>
            <person name="Wimmer R."/>
            <person name="Le V.Q."/>
            <person name="McIlroy S.J."/>
            <person name="Petrovski S."/>
            <person name="Seviour R.J."/>
            <person name="Calteau A."/>
            <person name="Nielsen K.L."/>
            <person name="Nielsen P.H."/>
        </authorList>
    </citation>
    <scope>NUCLEOTIDE SEQUENCE [LARGE SCALE GENOMIC DNA]</scope>
    <source>
        <strain evidence="8 9">T1-X7</strain>
    </source>
</reference>
<dbReference type="PANTHER" id="PTHR31310">
    <property type="match status" value="1"/>
</dbReference>
<proteinExistence type="predicted"/>
<dbReference type="InterPro" id="IPR026841">
    <property type="entry name" value="Aur1/Ipt1"/>
</dbReference>
<protein>
    <recommendedName>
        <fullName evidence="7">Inositolphosphotransferase Aur1/Ipt1 domain-containing protein</fullName>
    </recommendedName>
</protein>
<dbReference type="EMBL" id="CAJB01000041">
    <property type="protein sequence ID" value="CCH76605.1"/>
    <property type="molecule type" value="Genomic_DNA"/>
</dbReference>
<comment type="subcellular location">
    <subcellularLocation>
        <location evidence="1">Membrane</location>
        <topology evidence="1">Multi-pass membrane protein</topology>
    </subcellularLocation>
</comment>
<feature type="transmembrane region" description="Helical" evidence="6">
    <location>
        <begin position="130"/>
        <end position="147"/>
    </location>
</feature>
<feature type="domain" description="Inositolphosphotransferase Aur1/Ipt1" evidence="7">
    <location>
        <begin position="68"/>
        <end position="168"/>
    </location>
</feature>
<keyword evidence="9" id="KW-1185">Reference proteome</keyword>